<dbReference type="AlphaFoldDB" id="A0A1H9DGJ7"/>
<name>A0A1H9DGJ7_9FLAO</name>
<sequence>MQEDFLHYIWKHKKFNNAQLKTVSHELIEISSVGDHNFNAGPDFFNAKLRIGQQLWAGNVEIHLKSSDWFVHNHEKDTAYDNVILHVVWEHNAEVFRKDNSVVPTLELKNYVSASALKNYRTLFNTNQNWINCENDFALVDDFTISNWLERLYFERLERKSKEVFLLLETSKNDWEAVLFKMLTKNFGLKVNGEAFFSLANSFDFSVIRKLQSKVEHIEALLFGQCRLLEVDIEEPYYKTLQNEYLFLKQKFGLDNSLVVSPSFFRLRPNNFPTIRLSQLAHLFSKHHNLFSKLMEAKTIEDIYSLCSVATSEFWKTHYTFSKASKSTQKPISKAFINLLIINTIIPVKFSYAKFQGKQVEDQILKLVETLPSEKNSISDRFNSLKNISKHALQSQALIQLKNEYCDKNKCLKCAIGNKLLVS</sequence>
<dbReference type="EMBL" id="FOFN01000001">
    <property type="protein sequence ID" value="SEQ12610.1"/>
    <property type="molecule type" value="Genomic_DNA"/>
</dbReference>
<evidence type="ECO:0000313" key="1">
    <source>
        <dbReference type="EMBL" id="SEQ12610.1"/>
    </source>
</evidence>
<dbReference type="OrthoDB" id="1005072at2"/>
<dbReference type="Pfam" id="PF11013">
    <property type="entry name" value="DUF2851"/>
    <property type="match status" value="1"/>
</dbReference>
<organism evidence="1 2">
    <name type="scientific">Hyunsoonleella jejuensis</name>
    <dbReference type="NCBI Taxonomy" id="419940"/>
    <lineage>
        <taxon>Bacteria</taxon>
        <taxon>Pseudomonadati</taxon>
        <taxon>Bacteroidota</taxon>
        <taxon>Flavobacteriia</taxon>
        <taxon>Flavobacteriales</taxon>
        <taxon>Flavobacteriaceae</taxon>
    </lineage>
</organism>
<protein>
    <recommendedName>
        <fullName evidence="3">DUF2851 domain-containing protein</fullName>
    </recommendedName>
</protein>
<dbReference type="Proteomes" id="UP000198999">
    <property type="component" value="Unassembled WGS sequence"/>
</dbReference>
<keyword evidence="2" id="KW-1185">Reference proteome</keyword>
<dbReference type="STRING" id="419940.SAMN05421824_1230"/>
<dbReference type="InterPro" id="IPR021272">
    <property type="entry name" value="DUF2851"/>
</dbReference>
<proteinExistence type="predicted"/>
<evidence type="ECO:0008006" key="3">
    <source>
        <dbReference type="Google" id="ProtNLM"/>
    </source>
</evidence>
<accession>A0A1H9DGJ7</accession>
<reference evidence="1 2" key="1">
    <citation type="submission" date="2016-10" db="EMBL/GenBank/DDBJ databases">
        <authorList>
            <person name="de Groot N.N."/>
        </authorList>
    </citation>
    <scope>NUCLEOTIDE SEQUENCE [LARGE SCALE GENOMIC DNA]</scope>
    <source>
        <strain evidence="1 2">DSM 21035</strain>
    </source>
</reference>
<dbReference type="RefSeq" id="WP_092577072.1">
    <property type="nucleotide sequence ID" value="NZ_FOFN01000001.1"/>
</dbReference>
<gene>
    <name evidence="1" type="ORF">SAMN05421824_1230</name>
</gene>
<evidence type="ECO:0000313" key="2">
    <source>
        <dbReference type="Proteomes" id="UP000198999"/>
    </source>
</evidence>